<dbReference type="AlphaFoldDB" id="E4TY01"/>
<keyword evidence="9" id="KW-0812">Transmembrane</keyword>
<name>E4TY01_SULKY</name>
<evidence type="ECO:0000313" key="12">
    <source>
        <dbReference type="Proteomes" id="UP000008721"/>
    </source>
</evidence>
<feature type="transmembrane region" description="Helical" evidence="9">
    <location>
        <begin position="121"/>
        <end position="139"/>
    </location>
</feature>
<dbReference type="InterPro" id="IPR011623">
    <property type="entry name" value="7TMR_DISM_rcpt_extracell_dom1"/>
</dbReference>
<evidence type="ECO:0000256" key="5">
    <source>
        <dbReference type="ARBA" id="ARBA00022741"/>
    </source>
</evidence>
<keyword evidence="7" id="KW-0067">ATP-binding</keyword>
<comment type="catalytic activity">
    <reaction evidence="1">
        <text>ATP + protein L-histidine = ADP + protein N-phospho-L-histidine.</text>
        <dbReference type="EC" id="2.7.13.3"/>
    </reaction>
</comment>
<evidence type="ECO:0000256" key="7">
    <source>
        <dbReference type="ARBA" id="ARBA00022840"/>
    </source>
</evidence>
<keyword evidence="5" id="KW-0547">Nucleotide-binding</keyword>
<dbReference type="GO" id="GO:0000155">
    <property type="term" value="F:phosphorelay sensor kinase activity"/>
    <property type="evidence" value="ECO:0007669"/>
    <property type="project" value="InterPro"/>
</dbReference>
<dbReference type="CDD" id="cd00082">
    <property type="entry name" value="HisKA"/>
    <property type="match status" value="1"/>
</dbReference>
<evidence type="ECO:0000256" key="9">
    <source>
        <dbReference type="SAM" id="Phobius"/>
    </source>
</evidence>
<dbReference type="Proteomes" id="UP000008721">
    <property type="component" value="Chromosome"/>
</dbReference>
<dbReference type="KEGG" id="sku:Sulku_0247"/>
<dbReference type="HOGENOM" id="CLU_027703_0_0_7"/>
<evidence type="ECO:0000256" key="6">
    <source>
        <dbReference type="ARBA" id="ARBA00022777"/>
    </source>
</evidence>
<feature type="transmembrane region" description="Helical" evidence="9">
    <location>
        <begin position="98"/>
        <end position="115"/>
    </location>
</feature>
<keyword evidence="6 11" id="KW-0418">Kinase</keyword>
<organism evidence="11 12">
    <name type="scientific">Sulfuricurvum kujiense (strain ATCC BAA-921 / DSM 16994 / JCM 11577 / YK-1)</name>
    <dbReference type="NCBI Taxonomy" id="709032"/>
    <lineage>
        <taxon>Bacteria</taxon>
        <taxon>Pseudomonadati</taxon>
        <taxon>Campylobacterota</taxon>
        <taxon>Epsilonproteobacteria</taxon>
        <taxon>Campylobacterales</taxon>
        <taxon>Sulfurimonadaceae</taxon>
        <taxon>Sulfuricurvum</taxon>
    </lineage>
</organism>
<dbReference type="PANTHER" id="PTHR43065">
    <property type="entry name" value="SENSOR HISTIDINE KINASE"/>
    <property type="match status" value="1"/>
</dbReference>
<dbReference type="InterPro" id="IPR005467">
    <property type="entry name" value="His_kinase_dom"/>
</dbReference>
<dbReference type="GO" id="GO:0005524">
    <property type="term" value="F:ATP binding"/>
    <property type="evidence" value="ECO:0007669"/>
    <property type="project" value="UniProtKB-KW"/>
</dbReference>
<keyword evidence="9" id="KW-1133">Transmembrane helix</keyword>
<dbReference type="Pfam" id="PF02518">
    <property type="entry name" value="HATPase_c"/>
    <property type="match status" value="1"/>
</dbReference>
<dbReference type="CDD" id="cd00075">
    <property type="entry name" value="HATPase"/>
    <property type="match status" value="1"/>
</dbReference>
<keyword evidence="3" id="KW-0597">Phosphoprotein</keyword>
<dbReference type="SMART" id="SM00387">
    <property type="entry name" value="HATPase_c"/>
    <property type="match status" value="1"/>
</dbReference>
<reference evidence="11 12" key="1">
    <citation type="journal article" date="2012" name="Stand. Genomic Sci.">
        <title>Complete genome sequence of the sulfur compounds oxidizing chemolithoautotroph Sulfuricurvum kujiense type strain (YK-1(T)).</title>
        <authorList>
            <person name="Han C."/>
            <person name="Kotsyurbenko O."/>
            <person name="Chertkov O."/>
            <person name="Held B."/>
            <person name="Lapidus A."/>
            <person name="Nolan M."/>
            <person name="Lucas S."/>
            <person name="Hammon N."/>
            <person name="Deshpande S."/>
            <person name="Cheng J.F."/>
            <person name="Tapia R."/>
            <person name="Goodwin L.A."/>
            <person name="Pitluck S."/>
            <person name="Liolios K."/>
            <person name="Pagani I."/>
            <person name="Ivanova N."/>
            <person name="Mavromatis K."/>
            <person name="Mikhailova N."/>
            <person name="Pati A."/>
            <person name="Chen A."/>
            <person name="Palaniappan K."/>
            <person name="Land M."/>
            <person name="Hauser L."/>
            <person name="Chang Y.J."/>
            <person name="Jeffries C.D."/>
            <person name="Brambilla E.M."/>
            <person name="Rohde M."/>
            <person name="Spring S."/>
            <person name="Sikorski J."/>
            <person name="Goker M."/>
            <person name="Woyke T."/>
            <person name="Bristow J."/>
            <person name="Eisen J.A."/>
            <person name="Markowitz V."/>
            <person name="Hugenholtz P."/>
            <person name="Kyrpides N.C."/>
            <person name="Klenk H.P."/>
            <person name="Detter J.C."/>
        </authorList>
    </citation>
    <scope>NUCLEOTIDE SEQUENCE [LARGE SCALE GENOMIC DNA]</scope>
    <source>
        <strain evidence="12">ATCC BAA-921 / DSM 16994 / JCM 11577 / YK-1</strain>
    </source>
</reference>
<keyword evidence="4" id="KW-0808">Transferase</keyword>
<feature type="transmembrane region" description="Helical" evidence="9">
    <location>
        <begin position="6"/>
        <end position="27"/>
    </location>
</feature>
<feature type="domain" description="Histidine kinase" evidence="10">
    <location>
        <begin position="226"/>
        <end position="439"/>
    </location>
</feature>
<dbReference type="RefSeq" id="WP_013459111.1">
    <property type="nucleotide sequence ID" value="NC_014762.1"/>
</dbReference>
<sequence length="439" mass="49612">MSAEAFTHLAYGATFGILLMSIVYTLVRYVYSKEIMYISYCAMQVFSLGYISVYSHLFSLSAFSQEIFLLLATLSAVIFAITFHEGNLIPKITNFKELVINTLLLNVVILTAFYHYILFEYLPYTVVYAILFLSIVFNLRSGFKPTIVYVIGWSLLCILLFVFQLKQVYVEHGYIDIVLAAFAVEAVLFTISISYKYNLFKNQALDHQNMLFQQSKMAKSGEMIANITHQFRQPLNNLSYLLMNLKSRYENRTLDDAYFDKKIASAQEQLQFLSKTIDDFKEFYTPDKVKEPFSLTEAIRNSVAVIAPDLKSKGIVLEVVACDEEVIVFGKKNELSQVLLALISNASDALRGVSEPKIILRSNRNGSEAMIRLEDNGSGIPSDVLGKIFEPYVTTKSQGSGIGLYLCKMIIEKSFGGKIEVESKVREGSVFTLSMALYH</sequence>
<dbReference type="STRING" id="709032.Sulku_0247"/>
<dbReference type="Gene3D" id="3.30.565.10">
    <property type="entry name" value="Histidine kinase-like ATPase, C-terminal domain"/>
    <property type="match status" value="1"/>
</dbReference>
<dbReference type="EMBL" id="CP002355">
    <property type="protein sequence ID" value="ADR32914.1"/>
    <property type="molecule type" value="Genomic_DNA"/>
</dbReference>
<evidence type="ECO:0000259" key="10">
    <source>
        <dbReference type="PROSITE" id="PS50109"/>
    </source>
</evidence>
<proteinExistence type="predicted"/>
<feature type="transmembrane region" description="Helical" evidence="9">
    <location>
        <begin position="177"/>
        <end position="195"/>
    </location>
</feature>
<dbReference type="EC" id="2.7.13.3" evidence="2"/>
<protein>
    <recommendedName>
        <fullName evidence="2">histidine kinase</fullName>
        <ecNumber evidence="2">2.7.13.3</ecNumber>
    </recommendedName>
</protein>
<gene>
    <name evidence="11" type="ordered locus">Sulku_0247</name>
</gene>
<evidence type="ECO:0000256" key="3">
    <source>
        <dbReference type="ARBA" id="ARBA00022553"/>
    </source>
</evidence>
<keyword evidence="12" id="KW-1185">Reference proteome</keyword>
<evidence type="ECO:0000256" key="2">
    <source>
        <dbReference type="ARBA" id="ARBA00012438"/>
    </source>
</evidence>
<dbReference type="Gene3D" id="1.10.287.130">
    <property type="match status" value="1"/>
</dbReference>
<dbReference type="Pfam" id="PF07695">
    <property type="entry name" value="7TMR-DISM_7TM"/>
    <property type="match status" value="1"/>
</dbReference>
<dbReference type="PROSITE" id="PS50109">
    <property type="entry name" value="HIS_KIN"/>
    <property type="match status" value="1"/>
</dbReference>
<dbReference type="InterPro" id="IPR003661">
    <property type="entry name" value="HisK_dim/P_dom"/>
</dbReference>
<keyword evidence="9" id="KW-0472">Membrane</keyword>
<feature type="transmembrane region" description="Helical" evidence="9">
    <location>
        <begin position="67"/>
        <end position="86"/>
    </location>
</feature>
<dbReference type="PANTHER" id="PTHR43065:SF10">
    <property type="entry name" value="PEROXIDE STRESS-ACTIVATED HISTIDINE KINASE MAK3"/>
    <property type="match status" value="1"/>
</dbReference>
<evidence type="ECO:0000256" key="8">
    <source>
        <dbReference type="ARBA" id="ARBA00023012"/>
    </source>
</evidence>
<evidence type="ECO:0000256" key="1">
    <source>
        <dbReference type="ARBA" id="ARBA00000085"/>
    </source>
</evidence>
<evidence type="ECO:0000256" key="4">
    <source>
        <dbReference type="ARBA" id="ARBA00022679"/>
    </source>
</evidence>
<dbReference type="PRINTS" id="PR00344">
    <property type="entry name" value="BCTRLSENSOR"/>
</dbReference>
<keyword evidence="8" id="KW-0902">Two-component regulatory system</keyword>
<dbReference type="InterPro" id="IPR036890">
    <property type="entry name" value="HATPase_C_sf"/>
</dbReference>
<dbReference type="eggNOG" id="COG4191">
    <property type="taxonomic scope" value="Bacteria"/>
</dbReference>
<feature type="transmembrane region" description="Helical" evidence="9">
    <location>
        <begin position="146"/>
        <end position="165"/>
    </location>
</feature>
<dbReference type="InterPro" id="IPR003594">
    <property type="entry name" value="HATPase_dom"/>
</dbReference>
<dbReference type="InterPro" id="IPR004358">
    <property type="entry name" value="Sig_transdc_His_kin-like_C"/>
</dbReference>
<evidence type="ECO:0000313" key="11">
    <source>
        <dbReference type="EMBL" id="ADR32914.1"/>
    </source>
</evidence>
<accession>E4TY01</accession>
<dbReference type="InterPro" id="IPR036097">
    <property type="entry name" value="HisK_dim/P_sf"/>
</dbReference>
<dbReference type="SUPFAM" id="SSF55874">
    <property type="entry name" value="ATPase domain of HSP90 chaperone/DNA topoisomerase II/histidine kinase"/>
    <property type="match status" value="1"/>
</dbReference>
<dbReference type="SUPFAM" id="SSF47384">
    <property type="entry name" value="Homodimeric domain of signal transducing histidine kinase"/>
    <property type="match status" value="1"/>
</dbReference>